<reference evidence="1" key="1">
    <citation type="submission" date="2023-04" db="EMBL/GenBank/DDBJ databases">
        <title>Candida boidinii NBRC 1967.</title>
        <authorList>
            <person name="Ichikawa N."/>
            <person name="Sato H."/>
            <person name="Tonouchi N."/>
        </authorList>
    </citation>
    <scope>NUCLEOTIDE SEQUENCE</scope>
    <source>
        <strain evidence="1">NBRC 1967</strain>
    </source>
</reference>
<sequence>MSRYIKAPILKAASHYGSITATGFAAYFPILAAWGAAAGMGAFVFTENWPLFQNTFFKKIPYFGQHWVKEIAPEDSPI</sequence>
<evidence type="ECO:0000313" key="2">
    <source>
        <dbReference type="Proteomes" id="UP001165101"/>
    </source>
</evidence>
<accession>A0ACB5TDM9</accession>
<name>A0ACB5TDM9_CANBO</name>
<protein>
    <submittedName>
        <fullName evidence="1">Unnamed protein product</fullName>
    </submittedName>
</protein>
<comment type="caution">
    <text evidence="1">The sequence shown here is derived from an EMBL/GenBank/DDBJ whole genome shotgun (WGS) entry which is preliminary data.</text>
</comment>
<evidence type="ECO:0000313" key="1">
    <source>
        <dbReference type="EMBL" id="GME86795.1"/>
    </source>
</evidence>
<proteinExistence type="predicted"/>
<gene>
    <name evidence="1" type="ORF">Cboi01_000000900</name>
</gene>
<keyword evidence="2" id="KW-1185">Reference proteome</keyword>
<organism evidence="1 2">
    <name type="scientific">Candida boidinii</name>
    <name type="common">Yeast</name>
    <dbReference type="NCBI Taxonomy" id="5477"/>
    <lineage>
        <taxon>Eukaryota</taxon>
        <taxon>Fungi</taxon>
        <taxon>Dikarya</taxon>
        <taxon>Ascomycota</taxon>
        <taxon>Saccharomycotina</taxon>
        <taxon>Pichiomycetes</taxon>
        <taxon>Pichiales</taxon>
        <taxon>Pichiaceae</taxon>
        <taxon>Ogataea</taxon>
        <taxon>Ogataea/Candida clade</taxon>
    </lineage>
</organism>
<dbReference type="EMBL" id="BSXV01000003">
    <property type="protein sequence ID" value="GME86795.1"/>
    <property type="molecule type" value="Genomic_DNA"/>
</dbReference>
<dbReference type="Proteomes" id="UP001165101">
    <property type="component" value="Unassembled WGS sequence"/>
</dbReference>